<protein>
    <recommendedName>
        <fullName evidence="3">SMB domain-containing protein</fullName>
    </recommendedName>
</protein>
<keyword evidence="2" id="KW-1185">Reference proteome</keyword>
<dbReference type="AlphaFoldDB" id="A0AAV2BCB2"/>
<proteinExistence type="predicted"/>
<comment type="caution">
    <text evidence="1">The sequence shown here is derived from an EMBL/GenBank/DDBJ whole genome shotgun (WGS) entry which is preliminary data.</text>
</comment>
<dbReference type="EMBL" id="CAXIEN010000335">
    <property type="protein sequence ID" value="CAL1293831.1"/>
    <property type="molecule type" value="Genomic_DNA"/>
</dbReference>
<organism evidence="1 2">
    <name type="scientific">Larinioides sclopetarius</name>
    <dbReference type="NCBI Taxonomy" id="280406"/>
    <lineage>
        <taxon>Eukaryota</taxon>
        <taxon>Metazoa</taxon>
        <taxon>Ecdysozoa</taxon>
        <taxon>Arthropoda</taxon>
        <taxon>Chelicerata</taxon>
        <taxon>Arachnida</taxon>
        <taxon>Araneae</taxon>
        <taxon>Araneomorphae</taxon>
        <taxon>Entelegynae</taxon>
        <taxon>Araneoidea</taxon>
        <taxon>Araneidae</taxon>
        <taxon>Larinioides</taxon>
    </lineage>
</organism>
<dbReference type="InterPro" id="IPR053231">
    <property type="entry name" value="GPCR_LN-TM7"/>
</dbReference>
<dbReference type="Proteomes" id="UP001497382">
    <property type="component" value="Unassembled WGS sequence"/>
</dbReference>
<sequence>MTLGDSKFLGYFQLGSLGKYLKMLPSPAILLTFLFIGNAYSSDTSERGEDCTAFDRCKSGDLFRTCSCDSDCYKYAACCSDSDKYDLMASEKVQFVCHTDRSSTPVYAKKSCSDSYSGHDSHRQICYEAISDKADILGNLLVTSTKTKITYWNQDCAICNNEKIKDLKHWAVHVACPSNHVDVTFHKSYIEDHLTYDLDHEEWGLKVQDGFVVCTIAFYQPSRMVGKLNYCAPNLVSKCPEGYSDDEILAKCLSYHAERKQKDTDLYFRNPHCALCNGVQENELECVGRNYSPLNYAKGKDLVKVVFDSGEWLDRNASEKYKCSNGNMYDPFQNRCREFPESILRELNYTLYHSDGLQLTTNAFVLAASVLMVFCNKHYF</sequence>
<gene>
    <name evidence="1" type="ORF">LARSCL_LOCUS18426</name>
</gene>
<dbReference type="PANTHER" id="PTHR45902:SF4">
    <property type="entry name" value="G-PROTEIN COUPLED RECEPTORS FAMILY 2 PROFILE 2 DOMAIN-CONTAINING PROTEIN"/>
    <property type="match status" value="1"/>
</dbReference>
<evidence type="ECO:0000313" key="1">
    <source>
        <dbReference type="EMBL" id="CAL1293831.1"/>
    </source>
</evidence>
<evidence type="ECO:0008006" key="3">
    <source>
        <dbReference type="Google" id="ProtNLM"/>
    </source>
</evidence>
<dbReference type="PANTHER" id="PTHR45902">
    <property type="entry name" value="LATROPHILIN RECEPTOR-LIKE PROTEIN A"/>
    <property type="match status" value="1"/>
</dbReference>
<name>A0AAV2BCB2_9ARAC</name>
<evidence type="ECO:0000313" key="2">
    <source>
        <dbReference type="Proteomes" id="UP001497382"/>
    </source>
</evidence>
<reference evidence="1 2" key="1">
    <citation type="submission" date="2024-04" db="EMBL/GenBank/DDBJ databases">
        <authorList>
            <person name="Rising A."/>
            <person name="Reimegard J."/>
            <person name="Sonavane S."/>
            <person name="Akerstrom W."/>
            <person name="Nylinder S."/>
            <person name="Hedman E."/>
            <person name="Kallberg Y."/>
        </authorList>
    </citation>
    <scope>NUCLEOTIDE SEQUENCE [LARGE SCALE GENOMIC DNA]</scope>
</reference>
<accession>A0AAV2BCB2</accession>